<evidence type="ECO:0000256" key="11">
    <source>
        <dbReference type="ARBA" id="ARBA00023283"/>
    </source>
</evidence>
<keyword evidence="23" id="KW-1185">Reference proteome</keyword>
<gene>
    <name evidence="22" type="primary">LOC100843299</name>
    <name evidence="21" type="ORF">BRADI_1g77130v3</name>
</gene>
<feature type="binding site" evidence="15">
    <location>
        <position position="77"/>
    </location>
    <ligand>
        <name>Ca(2+)</name>
        <dbReference type="ChEBI" id="CHEBI:29108"/>
        <label>1</label>
    </ligand>
</feature>
<feature type="binding site" evidence="15">
    <location>
        <position position="199"/>
    </location>
    <ligand>
        <name>Ca(2+)</name>
        <dbReference type="ChEBI" id="CHEBI:29108"/>
        <label>2</label>
    </ligand>
</feature>
<dbReference type="EnsemblPlants" id="KQK23930">
    <property type="protein sequence ID" value="KQK23930"/>
    <property type="gene ID" value="BRADI_1g77130v3"/>
</dbReference>
<dbReference type="PROSITE" id="PS50873">
    <property type="entry name" value="PEROXIDASE_4"/>
    <property type="match status" value="1"/>
</dbReference>
<feature type="binding site" evidence="15">
    <location>
        <position position="79"/>
    </location>
    <ligand>
        <name>Ca(2+)</name>
        <dbReference type="ChEBI" id="CHEBI:29108"/>
        <label>1</label>
    </ligand>
</feature>
<feature type="disulfide bond" evidence="17">
    <location>
        <begin position="38"/>
        <end position="120"/>
    </location>
</feature>
<dbReference type="InterPro" id="IPR002016">
    <property type="entry name" value="Haem_peroxidase"/>
</dbReference>
<feature type="active site" description="Proton acceptor" evidence="13">
    <location>
        <position position="69"/>
    </location>
</feature>
<dbReference type="PRINTS" id="PR00458">
    <property type="entry name" value="PEROXIDASE"/>
</dbReference>
<comment type="cofactor">
    <cofactor evidence="15 18">
        <name>Ca(2+)</name>
        <dbReference type="ChEBI" id="CHEBI:29108"/>
    </cofactor>
    <text evidence="15 18">Binds 2 calcium ions per subunit.</text>
</comment>
<evidence type="ECO:0000256" key="7">
    <source>
        <dbReference type="ARBA" id="ARBA00022837"/>
    </source>
</evidence>
<dbReference type="HOGENOM" id="CLU_010543_0_3_1"/>
<evidence type="ECO:0000259" key="20">
    <source>
        <dbReference type="PROSITE" id="PS50873"/>
    </source>
</evidence>
<comment type="subcellular location">
    <subcellularLocation>
        <location evidence="18">Secreted</location>
    </subcellularLocation>
</comment>
<dbReference type="GO" id="GO:0046872">
    <property type="term" value="F:metal ion binding"/>
    <property type="evidence" value="ECO:0007669"/>
    <property type="project" value="UniProtKB-UniRule"/>
</dbReference>
<feature type="region of interest" description="Disordered" evidence="19">
    <location>
        <begin position="149"/>
        <end position="170"/>
    </location>
</feature>
<dbReference type="Gene3D" id="1.10.420.10">
    <property type="entry name" value="Peroxidase, domain 2"/>
    <property type="match status" value="1"/>
</dbReference>
<reference evidence="21" key="2">
    <citation type="submission" date="2017-06" db="EMBL/GenBank/DDBJ databases">
        <title>WGS assembly of Brachypodium distachyon.</title>
        <authorList>
            <consortium name="The International Brachypodium Initiative"/>
            <person name="Lucas S."/>
            <person name="Harmon-Smith M."/>
            <person name="Lail K."/>
            <person name="Tice H."/>
            <person name="Grimwood J."/>
            <person name="Bruce D."/>
            <person name="Barry K."/>
            <person name="Shu S."/>
            <person name="Lindquist E."/>
            <person name="Wang M."/>
            <person name="Pitluck S."/>
            <person name="Vogel J.P."/>
            <person name="Garvin D.F."/>
            <person name="Mockler T.C."/>
            <person name="Schmutz J."/>
            <person name="Rokhsar D."/>
            <person name="Bevan M.W."/>
        </authorList>
    </citation>
    <scope>NUCLEOTIDE SEQUENCE</scope>
    <source>
        <strain evidence="21">Bd21</strain>
    </source>
</reference>
<feature type="signal peptide" evidence="18">
    <location>
        <begin position="1"/>
        <end position="22"/>
    </location>
</feature>
<comment type="similarity">
    <text evidence="2">Belongs to the peroxidase family. Ascorbate peroxidase subfamily.</text>
</comment>
<feature type="binding site" evidence="15">
    <location>
        <position position="70"/>
    </location>
    <ligand>
        <name>Ca(2+)</name>
        <dbReference type="ChEBI" id="CHEBI:29108"/>
        <label>1</label>
    </ligand>
</feature>
<feature type="binding site" evidence="15">
    <location>
        <position position="266"/>
    </location>
    <ligand>
        <name>Ca(2+)</name>
        <dbReference type="ChEBI" id="CHEBI:29108"/>
        <label>2</label>
    </ligand>
</feature>
<evidence type="ECO:0000256" key="13">
    <source>
        <dbReference type="PIRSR" id="PIRSR600823-1"/>
    </source>
</evidence>
<reference evidence="21 22" key="1">
    <citation type="journal article" date="2010" name="Nature">
        <title>Genome sequencing and analysis of the model grass Brachypodium distachyon.</title>
        <authorList>
            <consortium name="International Brachypodium Initiative"/>
        </authorList>
    </citation>
    <scope>NUCLEOTIDE SEQUENCE [LARGE SCALE GENOMIC DNA]</scope>
    <source>
        <strain evidence="21 22">Bd21</strain>
    </source>
</reference>
<dbReference type="Proteomes" id="UP000008810">
    <property type="component" value="Chromosome 1"/>
</dbReference>
<protein>
    <recommendedName>
        <fullName evidence="18">Peroxidase</fullName>
        <ecNumber evidence="18">1.11.1.7</ecNumber>
    </recommendedName>
</protein>
<dbReference type="Gramene" id="KQK23930">
    <property type="protein sequence ID" value="KQK23930"/>
    <property type="gene ID" value="BRADI_1g77130v3"/>
</dbReference>
<evidence type="ECO:0000313" key="22">
    <source>
        <dbReference type="EnsemblPlants" id="KQK23930"/>
    </source>
</evidence>
<feature type="chain" id="PRO_5013982671" description="Peroxidase" evidence="18">
    <location>
        <begin position="23"/>
        <end position="338"/>
    </location>
</feature>
<evidence type="ECO:0000313" key="21">
    <source>
        <dbReference type="EMBL" id="KQK23930.1"/>
    </source>
</evidence>
<keyword evidence="5 15" id="KW-0479">Metal-binding</keyword>
<feature type="binding site" description="axial binding residue" evidence="15">
    <location>
        <position position="198"/>
    </location>
    <ligand>
        <name>heme b</name>
        <dbReference type="ChEBI" id="CHEBI:60344"/>
    </ligand>
    <ligandPart>
        <name>Fe</name>
        <dbReference type="ChEBI" id="CHEBI:18248"/>
    </ligandPart>
</feature>
<dbReference type="GO" id="GO:0042744">
    <property type="term" value="P:hydrogen peroxide catabolic process"/>
    <property type="evidence" value="ECO:0007669"/>
    <property type="project" value="UniProtKB-KW"/>
</dbReference>
<dbReference type="GO" id="GO:0009505">
    <property type="term" value="C:plant-type cell wall"/>
    <property type="evidence" value="ECO:0000318"/>
    <property type="project" value="GO_Central"/>
</dbReference>
<dbReference type="eggNOG" id="ENOG502QPX7">
    <property type="taxonomic scope" value="Eukaryota"/>
</dbReference>
<dbReference type="EC" id="1.11.1.7" evidence="18"/>
<feature type="site" description="Transition state stabilizer" evidence="16">
    <location>
        <position position="65"/>
    </location>
</feature>
<dbReference type="GO" id="GO:0004601">
    <property type="term" value="F:peroxidase activity"/>
    <property type="evidence" value="ECO:0000318"/>
    <property type="project" value="GO_Central"/>
</dbReference>
<keyword evidence="6 18" id="KW-0732">Signal</keyword>
<evidence type="ECO:0000256" key="3">
    <source>
        <dbReference type="ARBA" id="ARBA00022559"/>
    </source>
</evidence>
<feature type="domain" description="Plant heme peroxidase family profile" evidence="20">
    <location>
        <begin position="28"/>
        <end position="338"/>
    </location>
</feature>
<name>I1HAE2_BRADI</name>
<keyword evidence="12 18" id="KW-0376">Hydrogen peroxide</keyword>
<dbReference type="InterPro" id="IPR000823">
    <property type="entry name" value="Peroxidase_pln"/>
</dbReference>
<evidence type="ECO:0000256" key="15">
    <source>
        <dbReference type="PIRSR" id="PIRSR600823-3"/>
    </source>
</evidence>
<dbReference type="FunCoup" id="I1HAE2">
    <property type="interactions" value="136"/>
</dbReference>
<keyword evidence="7 15" id="KW-0106">Calcium</keyword>
<evidence type="ECO:0000256" key="6">
    <source>
        <dbReference type="ARBA" id="ARBA00022729"/>
    </source>
</evidence>
<keyword evidence="4 18" id="KW-0349">Heme</keyword>
<comment type="cofactor">
    <cofactor evidence="15 18">
        <name>heme b</name>
        <dbReference type="ChEBI" id="CHEBI:60344"/>
    </cofactor>
    <text evidence="15 18">Binds 1 heme b (iron(II)-protoporphyrin IX) group per subunit.</text>
</comment>
<comment type="catalytic activity">
    <reaction evidence="1 18">
        <text>2 a phenolic donor + H2O2 = 2 a phenolic radical donor + 2 H2O</text>
        <dbReference type="Rhea" id="RHEA:56136"/>
        <dbReference type="ChEBI" id="CHEBI:15377"/>
        <dbReference type="ChEBI" id="CHEBI:16240"/>
        <dbReference type="ChEBI" id="CHEBI:139520"/>
        <dbReference type="ChEBI" id="CHEBI:139521"/>
        <dbReference type="EC" id="1.11.1.7"/>
    </reaction>
</comment>
<proteinExistence type="inferred from homology"/>
<dbReference type="PROSITE" id="PS00436">
    <property type="entry name" value="PEROXIDASE_2"/>
    <property type="match status" value="1"/>
</dbReference>
<dbReference type="KEGG" id="bdi:100843299"/>
<keyword evidence="10 17" id="KW-1015">Disulfide bond</keyword>
<dbReference type="STRING" id="15368.I1HAE2"/>
<dbReference type="GO" id="GO:0140825">
    <property type="term" value="F:lactoperoxidase activity"/>
    <property type="evidence" value="ECO:0007669"/>
    <property type="project" value="UniProtKB-EC"/>
</dbReference>
<dbReference type="GO" id="GO:0006950">
    <property type="term" value="P:response to stress"/>
    <property type="evidence" value="ECO:0000318"/>
    <property type="project" value="GO_Central"/>
</dbReference>
<evidence type="ECO:0000256" key="14">
    <source>
        <dbReference type="PIRSR" id="PIRSR600823-2"/>
    </source>
</evidence>
<dbReference type="Pfam" id="PF00141">
    <property type="entry name" value="peroxidase"/>
    <property type="match status" value="1"/>
</dbReference>
<dbReference type="PANTHER" id="PTHR31235">
    <property type="entry name" value="PEROXIDASE 25-RELATED"/>
    <property type="match status" value="1"/>
</dbReference>
<keyword evidence="11" id="KW-0873">Pyrrolidone carboxylic acid</keyword>
<dbReference type="EMBL" id="CM000880">
    <property type="protein sequence ID" value="KQK23930.1"/>
    <property type="molecule type" value="Genomic_DNA"/>
</dbReference>
<dbReference type="GO" id="GO:0020037">
    <property type="term" value="F:heme binding"/>
    <property type="evidence" value="ECO:0007669"/>
    <property type="project" value="UniProtKB-UniRule"/>
</dbReference>
<dbReference type="InterPro" id="IPR010255">
    <property type="entry name" value="Haem_peroxidase_sf"/>
</dbReference>
<evidence type="ECO:0000256" key="8">
    <source>
        <dbReference type="ARBA" id="ARBA00023002"/>
    </source>
</evidence>
<organism evidence="21">
    <name type="scientific">Brachypodium distachyon</name>
    <name type="common">Purple false brome</name>
    <name type="synonym">Trachynia distachya</name>
    <dbReference type="NCBI Taxonomy" id="15368"/>
    <lineage>
        <taxon>Eukaryota</taxon>
        <taxon>Viridiplantae</taxon>
        <taxon>Streptophyta</taxon>
        <taxon>Embryophyta</taxon>
        <taxon>Tracheophyta</taxon>
        <taxon>Spermatophyta</taxon>
        <taxon>Magnoliopsida</taxon>
        <taxon>Liliopsida</taxon>
        <taxon>Poales</taxon>
        <taxon>Poaceae</taxon>
        <taxon>BOP clade</taxon>
        <taxon>Pooideae</taxon>
        <taxon>Stipodae</taxon>
        <taxon>Brachypodieae</taxon>
        <taxon>Brachypodium</taxon>
    </lineage>
</organism>
<feature type="disulfide bond" evidence="17">
    <location>
        <begin position="205"/>
        <end position="241"/>
    </location>
</feature>
<feature type="binding site" evidence="15">
    <location>
        <position position="75"/>
    </location>
    <ligand>
        <name>Ca(2+)</name>
        <dbReference type="ChEBI" id="CHEBI:29108"/>
        <label>1</label>
    </ligand>
</feature>
<dbReference type="GO" id="GO:0005576">
    <property type="term" value="C:extracellular region"/>
    <property type="evidence" value="ECO:0007669"/>
    <property type="project" value="UniProtKB-SubCell"/>
</dbReference>
<evidence type="ECO:0000256" key="5">
    <source>
        <dbReference type="ARBA" id="ARBA00022723"/>
    </source>
</evidence>
<accession>I1HAE2</accession>
<dbReference type="OMA" id="CGMAEFI"/>
<dbReference type="GO" id="GO:0006979">
    <property type="term" value="P:response to oxidative stress"/>
    <property type="evidence" value="ECO:0007669"/>
    <property type="project" value="UniProtKB-UniRule"/>
</dbReference>
<evidence type="ECO:0000256" key="17">
    <source>
        <dbReference type="PIRSR" id="PIRSR600823-5"/>
    </source>
</evidence>
<evidence type="ECO:0000256" key="4">
    <source>
        <dbReference type="ARBA" id="ARBA00022617"/>
    </source>
</evidence>
<dbReference type="PRINTS" id="PR00461">
    <property type="entry name" value="PLPEROXIDASE"/>
</dbReference>
<comment type="similarity">
    <text evidence="18">Belongs to the peroxidase family. Classical plant (class III) peroxidase subfamily.</text>
</comment>
<keyword evidence="9 15" id="KW-0408">Iron</keyword>
<feature type="binding site" evidence="15">
    <location>
        <position position="94"/>
    </location>
    <ligand>
        <name>Ca(2+)</name>
        <dbReference type="ChEBI" id="CHEBI:29108"/>
        <label>1</label>
    </ligand>
</feature>
<dbReference type="InterPro" id="IPR033905">
    <property type="entry name" value="Secretory_peroxidase"/>
</dbReference>
<dbReference type="SUPFAM" id="SSF48113">
    <property type="entry name" value="Heme-dependent peroxidases"/>
    <property type="match status" value="1"/>
</dbReference>
<feature type="disulfide bond" evidence="17">
    <location>
        <begin position="126"/>
        <end position="334"/>
    </location>
</feature>
<dbReference type="InterPro" id="IPR019793">
    <property type="entry name" value="Peroxidases_heam-ligand_BS"/>
</dbReference>
<evidence type="ECO:0000256" key="9">
    <source>
        <dbReference type="ARBA" id="ARBA00023004"/>
    </source>
</evidence>
<evidence type="ECO:0000256" key="18">
    <source>
        <dbReference type="RuleBase" id="RU362060"/>
    </source>
</evidence>
<evidence type="ECO:0000256" key="12">
    <source>
        <dbReference type="ARBA" id="ARBA00023324"/>
    </source>
</evidence>
<feature type="disulfide bond" evidence="17">
    <location>
        <begin position="71"/>
        <end position="76"/>
    </location>
</feature>
<feature type="binding site" evidence="14">
    <location>
        <position position="168"/>
    </location>
    <ligand>
        <name>substrate</name>
    </ligand>
</feature>
<dbReference type="PROSITE" id="PS00435">
    <property type="entry name" value="PEROXIDASE_1"/>
    <property type="match status" value="1"/>
</dbReference>
<dbReference type="FunFam" id="1.10.420.10:FF:000007">
    <property type="entry name" value="Peroxidase"/>
    <property type="match status" value="1"/>
</dbReference>
<feature type="binding site" evidence="15">
    <location>
        <position position="73"/>
    </location>
    <ligand>
        <name>Ca(2+)</name>
        <dbReference type="ChEBI" id="CHEBI:29108"/>
        <label>1</label>
    </ligand>
</feature>
<dbReference type="OrthoDB" id="2113341at2759"/>
<feature type="binding site" evidence="15">
    <location>
        <position position="252"/>
    </location>
    <ligand>
        <name>Ca(2+)</name>
        <dbReference type="ChEBI" id="CHEBI:29108"/>
        <label>2</label>
    </ligand>
</feature>
<dbReference type="AlphaFoldDB" id="I1HAE2"/>
<dbReference type="GeneID" id="100843299"/>
<evidence type="ECO:0000256" key="1">
    <source>
        <dbReference type="ARBA" id="ARBA00000189"/>
    </source>
</evidence>
<reference evidence="22" key="3">
    <citation type="submission" date="2018-08" db="UniProtKB">
        <authorList>
            <consortium name="EnsemblPlants"/>
        </authorList>
    </citation>
    <scope>IDENTIFICATION</scope>
    <source>
        <strain evidence="22">cv. Bd21</strain>
    </source>
</reference>
<evidence type="ECO:0000256" key="19">
    <source>
        <dbReference type="SAM" id="MobiDB-lite"/>
    </source>
</evidence>
<evidence type="ECO:0000313" key="23">
    <source>
        <dbReference type="Proteomes" id="UP000008810"/>
    </source>
</evidence>
<dbReference type="CDD" id="cd00693">
    <property type="entry name" value="secretory_peroxidase"/>
    <property type="match status" value="1"/>
</dbReference>
<dbReference type="Gene3D" id="1.10.520.10">
    <property type="match status" value="1"/>
</dbReference>
<evidence type="ECO:0000256" key="10">
    <source>
        <dbReference type="ARBA" id="ARBA00023157"/>
    </source>
</evidence>
<comment type="function">
    <text evidence="18">Removal of H(2)O(2), oxidation of toxic reductants, biosynthesis and degradation of lignin, suberization, auxin catabolism, response to environmental stresses such as wounding, pathogen attack and oxidative stress.</text>
</comment>
<keyword evidence="3 18" id="KW-0575">Peroxidase</keyword>
<feature type="region of interest" description="Disordered" evidence="19">
    <location>
        <begin position="239"/>
        <end position="258"/>
    </location>
</feature>
<dbReference type="InterPro" id="IPR019794">
    <property type="entry name" value="Peroxidases_AS"/>
</dbReference>
<dbReference type="FunFam" id="1.10.520.10:FF:000001">
    <property type="entry name" value="Peroxidase"/>
    <property type="match status" value="1"/>
</dbReference>
<evidence type="ECO:0000256" key="2">
    <source>
        <dbReference type="ARBA" id="ARBA00006873"/>
    </source>
</evidence>
<dbReference type="RefSeq" id="XP_003558948.1">
    <property type="nucleotide sequence ID" value="XM_003558900.4"/>
</dbReference>
<keyword evidence="18" id="KW-0964">Secreted</keyword>
<keyword evidence="8 18" id="KW-0560">Oxidoreductase</keyword>
<evidence type="ECO:0000256" key="16">
    <source>
        <dbReference type="PIRSR" id="PIRSR600823-4"/>
    </source>
</evidence>
<sequence length="338" mass="34774">MAVLVLAAAVLWLCCAGRDAQAQAPATQLQLGFYAQSCPQAEVIVRDEVGRAVSGDPGLAAGLLRLHFHDCFVKGCDASVLLDTIAGNGSTAAEKDAAPNRTLRGFEVIDGAKKRLESACAGTVSCADILAFAARDSVVLTGGSPYGVPAGRRDGNESSASDAQASLPPPTANVAQLTQIFARNGLSQEDMVTLSGAHTIGVTHCSSFSARLYSGDNNNSDNTGHDPAMDDATATELARRCPPGSADTVPMDLGGGGGPVDENAFDTGYFQALLAHRGLLGSDQALTADNATAALVAQNAGNLYLFVTRFADAMVRMGAVRVLTGSDGQIRTSCRVVN</sequence>